<dbReference type="SUPFAM" id="SSF102462">
    <property type="entry name" value="Peptidyl-tRNA hydrolase II"/>
    <property type="match status" value="1"/>
</dbReference>
<dbReference type="Gene3D" id="3.40.1490.10">
    <property type="entry name" value="Bit1"/>
    <property type="match status" value="1"/>
</dbReference>
<dbReference type="AlphaFoldDB" id="A0A7J7IQL4"/>
<dbReference type="EC" id="3.1.1.29" evidence="1"/>
<dbReference type="PANTHER" id="PTHR46194:SF1">
    <property type="entry name" value="PEPTIDYL-TRNA HYDROLASE PTRHD1-RELATED"/>
    <property type="match status" value="1"/>
</dbReference>
<dbReference type="EMBL" id="VWRR01000002">
    <property type="protein sequence ID" value="KAF6005019.1"/>
    <property type="molecule type" value="Genomic_DNA"/>
</dbReference>
<dbReference type="GO" id="GO:0004045">
    <property type="term" value="F:peptidyl-tRNA hydrolase activity"/>
    <property type="evidence" value="ECO:0007669"/>
    <property type="project" value="UniProtKB-EC"/>
</dbReference>
<evidence type="ECO:0000313" key="5">
    <source>
        <dbReference type="Proteomes" id="UP000530660"/>
    </source>
</evidence>
<proteinExistence type="predicted"/>
<comment type="catalytic activity">
    <reaction evidence="3">
        <text>an N-acyl-L-alpha-aminoacyl-tRNA + H2O = an N-acyl-L-amino acid + a tRNA + H(+)</text>
        <dbReference type="Rhea" id="RHEA:54448"/>
        <dbReference type="Rhea" id="RHEA-COMP:10123"/>
        <dbReference type="Rhea" id="RHEA-COMP:13883"/>
        <dbReference type="ChEBI" id="CHEBI:15377"/>
        <dbReference type="ChEBI" id="CHEBI:15378"/>
        <dbReference type="ChEBI" id="CHEBI:59874"/>
        <dbReference type="ChEBI" id="CHEBI:78442"/>
        <dbReference type="ChEBI" id="CHEBI:138191"/>
        <dbReference type="EC" id="3.1.1.29"/>
    </reaction>
</comment>
<dbReference type="Proteomes" id="UP000530660">
    <property type="component" value="Unassembled WGS sequence"/>
</dbReference>
<dbReference type="OrthoDB" id="201213at2759"/>
<dbReference type="Pfam" id="PF01981">
    <property type="entry name" value="PTH2"/>
    <property type="match status" value="1"/>
</dbReference>
<reference evidence="4 5" key="1">
    <citation type="journal article" date="2020" name="J. Phycol.">
        <title>Comparative genome analysis reveals Cyanidiococcus gen. nov., a new extremophilic red algal genus sister to Cyanidioschyzon (Cyanidioschyzonaceae, Rhodophyta).</title>
        <authorList>
            <person name="Liu S.-L."/>
            <person name="Chiang Y.-R."/>
            <person name="Yoon H.S."/>
            <person name="Fu H.-Y."/>
        </authorList>
    </citation>
    <scope>NUCLEOTIDE SEQUENCE [LARGE SCALE GENOMIC DNA]</scope>
    <source>
        <strain evidence="4 5">THAL066</strain>
    </source>
</reference>
<keyword evidence="5" id="KW-1185">Reference proteome</keyword>
<gene>
    <name evidence="4" type="primary">PTRHD1</name>
    <name evidence="4" type="ORF">F1559_004907</name>
</gene>
<comment type="caution">
    <text evidence="4">The sequence shown here is derived from an EMBL/GenBank/DDBJ whole genome shotgun (WGS) entry which is preliminary data.</text>
</comment>
<evidence type="ECO:0000313" key="4">
    <source>
        <dbReference type="EMBL" id="KAF6005019.1"/>
    </source>
</evidence>
<organism evidence="4 5">
    <name type="scientific">Cyanidiococcus yangmingshanensis</name>
    <dbReference type="NCBI Taxonomy" id="2690220"/>
    <lineage>
        <taxon>Eukaryota</taxon>
        <taxon>Rhodophyta</taxon>
        <taxon>Bangiophyceae</taxon>
        <taxon>Cyanidiales</taxon>
        <taxon>Cyanidiaceae</taxon>
        <taxon>Cyanidiococcus</taxon>
    </lineage>
</organism>
<dbReference type="InterPro" id="IPR002833">
    <property type="entry name" value="PTH2"/>
</dbReference>
<protein>
    <recommendedName>
        <fullName evidence="1">peptidyl-tRNA hydrolase</fullName>
        <ecNumber evidence="1">3.1.1.29</ecNumber>
    </recommendedName>
</protein>
<keyword evidence="2 4" id="KW-0378">Hydrolase</keyword>
<dbReference type="InterPro" id="IPR042237">
    <property type="entry name" value="PTRHD1"/>
</dbReference>
<dbReference type="InterPro" id="IPR023476">
    <property type="entry name" value="Pep_tRNA_hydro_II_dom_sf"/>
</dbReference>
<evidence type="ECO:0000256" key="3">
    <source>
        <dbReference type="ARBA" id="ARBA00048707"/>
    </source>
</evidence>
<evidence type="ECO:0000256" key="1">
    <source>
        <dbReference type="ARBA" id="ARBA00013260"/>
    </source>
</evidence>
<sequence>MSGGLRLRPCAWLVPWTTCWQRPRTKCINLSRGAHNSIRVKMNSDDDPLVQYIVVRRDLLHEPYNWPVGALIAQGVHAAVAAVWRFRDRNPLVQRYCEQEDGTQMRTLVLEAPNEATLQEVAQKLTQAQIEHVTWIEQPEALCTALATAPGPRSRLRTCFPKLRLFR</sequence>
<evidence type="ECO:0000256" key="2">
    <source>
        <dbReference type="ARBA" id="ARBA00022801"/>
    </source>
</evidence>
<name>A0A7J7IQL4_9RHOD</name>
<dbReference type="PANTHER" id="PTHR46194">
    <property type="entry name" value="PEPTIDYL-TRNA HYDROLASE PTRHD1-RELATED"/>
    <property type="match status" value="1"/>
</dbReference>
<accession>A0A7J7IQL4</accession>